<feature type="region of interest" description="Disordered" evidence="1">
    <location>
        <begin position="58"/>
        <end position="109"/>
    </location>
</feature>
<feature type="compositionally biased region" description="Basic residues" evidence="1">
    <location>
        <begin position="62"/>
        <end position="71"/>
    </location>
</feature>
<dbReference type="Proteomes" id="UP001164743">
    <property type="component" value="Chromosome 7A"/>
</dbReference>
<feature type="compositionally biased region" description="Basic and acidic residues" evidence="1">
    <location>
        <begin position="145"/>
        <end position="154"/>
    </location>
</feature>
<protein>
    <submittedName>
        <fullName evidence="2">Uncharacterized protein</fullName>
    </submittedName>
</protein>
<organism evidence="2 3">
    <name type="scientific">Puccinia triticina</name>
    <dbReference type="NCBI Taxonomy" id="208348"/>
    <lineage>
        <taxon>Eukaryota</taxon>
        <taxon>Fungi</taxon>
        <taxon>Dikarya</taxon>
        <taxon>Basidiomycota</taxon>
        <taxon>Pucciniomycotina</taxon>
        <taxon>Pucciniomycetes</taxon>
        <taxon>Pucciniales</taxon>
        <taxon>Pucciniaceae</taxon>
        <taxon>Puccinia</taxon>
    </lineage>
</organism>
<dbReference type="GeneID" id="77812044"/>
<gene>
    <name evidence="2" type="ORF">PtA15_7A533</name>
</gene>
<feature type="region of interest" description="Disordered" evidence="1">
    <location>
        <begin position="133"/>
        <end position="154"/>
    </location>
</feature>
<evidence type="ECO:0000313" key="3">
    <source>
        <dbReference type="Proteomes" id="UP001164743"/>
    </source>
</evidence>
<proteinExistence type="predicted"/>
<sequence length="154" mass="17142">MSLPQRGVYLPPILEPNGRWEGSVAGLGDDSLTFALIIQCRTFRFPCYCTRPSRLCLPHPQGSRRPRRRNRGYQSMNLVQPTPLDHSAPPYRTRVPPPPTGTPADVPRRPQLALDHAPTHANKRSLPCPLAAAPDAILRPTPPLAERRQRGPIL</sequence>
<reference evidence="2" key="1">
    <citation type="submission" date="2022-10" db="EMBL/GenBank/DDBJ databases">
        <title>Puccinia triticina Genome sequencing and assembly.</title>
        <authorList>
            <person name="Li C."/>
        </authorList>
    </citation>
    <scope>NUCLEOTIDE SEQUENCE</scope>
    <source>
        <strain evidence="2">Pt15</strain>
    </source>
</reference>
<dbReference type="EMBL" id="CP110427">
    <property type="protein sequence ID" value="WAQ86804.1"/>
    <property type="molecule type" value="Genomic_DNA"/>
</dbReference>
<keyword evidence="3" id="KW-1185">Reference proteome</keyword>
<dbReference type="RefSeq" id="XP_053022359.1">
    <property type="nucleotide sequence ID" value="XM_053171149.1"/>
</dbReference>
<accession>A0ABY7CNI3</accession>
<evidence type="ECO:0000256" key="1">
    <source>
        <dbReference type="SAM" id="MobiDB-lite"/>
    </source>
</evidence>
<name>A0ABY7CNI3_9BASI</name>
<evidence type="ECO:0000313" key="2">
    <source>
        <dbReference type="EMBL" id="WAQ86804.1"/>
    </source>
</evidence>